<reference evidence="1 2" key="1">
    <citation type="submission" date="2018-02" db="EMBL/GenBank/DDBJ databases">
        <title>Draft genome of wild Prunus yedoensis var. nudiflora.</title>
        <authorList>
            <person name="Baek S."/>
            <person name="Kim J.-H."/>
            <person name="Choi K."/>
            <person name="Kim G.-B."/>
            <person name="Cho A."/>
            <person name="Jang H."/>
            <person name="Shin C.-H."/>
            <person name="Yu H.-J."/>
            <person name="Mun J.-H."/>
        </authorList>
    </citation>
    <scope>NUCLEOTIDE SEQUENCE [LARGE SCALE GENOMIC DNA]</scope>
    <source>
        <strain evidence="2">cv. Jeju island</strain>
        <tissue evidence="1">Leaf</tissue>
    </source>
</reference>
<evidence type="ECO:0000313" key="1">
    <source>
        <dbReference type="EMBL" id="PQQ13113.1"/>
    </source>
</evidence>
<dbReference type="EMBL" id="PJQY01000316">
    <property type="protein sequence ID" value="PQQ13113.1"/>
    <property type="molecule type" value="Genomic_DNA"/>
</dbReference>
<comment type="caution">
    <text evidence="1">The sequence shown here is derived from an EMBL/GenBank/DDBJ whole genome shotgun (WGS) entry which is preliminary data.</text>
</comment>
<dbReference type="Proteomes" id="UP000250321">
    <property type="component" value="Unassembled WGS sequence"/>
</dbReference>
<name>A0A314Z390_PRUYE</name>
<keyword evidence="2" id="KW-1185">Reference proteome</keyword>
<sequence length="74" mass="8131">MSWLPAEADEDTWPGVKAHKMRTLLPGGSGRVVESDQSYTLATVMTSRWQEHAAREAQKPPLSVNCNCMGCSQP</sequence>
<proteinExistence type="predicted"/>
<accession>A0A314Z390</accession>
<dbReference type="AlphaFoldDB" id="A0A314Z390"/>
<evidence type="ECO:0000313" key="2">
    <source>
        <dbReference type="Proteomes" id="UP000250321"/>
    </source>
</evidence>
<protein>
    <submittedName>
        <fullName evidence="1">Uncharacterized protein</fullName>
    </submittedName>
</protein>
<organism evidence="1 2">
    <name type="scientific">Prunus yedoensis var. nudiflora</name>
    <dbReference type="NCBI Taxonomy" id="2094558"/>
    <lineage>
        <taxon>Eukaryota</taxon>
        <taxon>Viridiplantae</taxon>
        <taxon>Streptophyta</taxon>
        <taxon>Embryophyta</taxon>
        <taxon>Tracheophyta</taxon>
        <taxon>Spermatophyta</taxon>
        <taxon>Magnoliopsida</taxon>
        <taxon>eudicotyledons</taxon>
        <taxon>Gunneridae</taxon>
        <taxon>Pentapetalae</taxon>
        <taxon>rosids</taxon>
        <taxon>fabids</taxon>
        <taxon>Rosales</taxon>
        <taxon>Rosaceae</taxon>
        <taxon>Amygdaloideae</taxon>
        <taxon>Amygdaleae</taxon>
        <taxon>Prunus</taxon>
    </lineage>
</organism>
<gene>
    <name evidence="1" type="ORF">Pyn_19779</name>
</gene>